<sequence>MAMKRVVGFRYFMIPFLLIALISCSPKKIHKENLIGAWQVDSAMSYYNGFSHMQLEEGHDWGLCTYTRDSMMRESKFETYRSFYFGFKGKDSLFLSPTNTNDTVKFQVLVLNEQILALKMPQKPIFKSTGNQERYEIRYYSRTSPPKVKPKLLPGFKE</sequence>
<organism evidence="1 2">
    <name type="scientific">Euzebyella marina</name>
    <dbReference type="NCBI Taxonomy" id="1761453"/>
    <lineage>
        <taxon>Bacteria</taxon>
        <taxon>Pseudomonadati</taxon>
        <taxon>Bacteroidota</taxon>
        <taxon>Flavobacteriia</taxon>
        <taxon>Flavobacteriales</taxon>
        <taxon>Flavobacteriaceae</taxon>
        <taxon>Euzebyella</taxon>
    </lineage>
</organism>
<dbReference type="OrthoDB" id="839750at2"/>
<evidence type="ECO:0000313" key="2">
    <source>
        <dbReference type="Proteomes" id="UP000276309"/>
    </source>
</evidence>
<gene>
    <name evidence="1" type="ORF">D1013_00760</name>
</gene>
<name>A0A3G2L177_9FLAO</name>
<dbReference type="EMBL" id="CP032050">
    <property type="protein sequence ID" value="AYN66013.1"/>
    <property type="molecule type" value="Genomic_DNA"/>
</dbReference>
<dbReference type="AlphaFoldDB" id="A0A3G2L177"/>
<dbReference type="KEGG" id="emar:D1013_00760"/>
<dbReference type="Proteomes" id="UP000276309">
    <property type="component" value="Chromosome"/>
</dbReference>
<proteinExistence type="predicted"/>
<evidence type="ECO:0000313" key="1">
    <source>
        <dbReference type="EMBL" id="AYN66013.1"/>
    </source>
</evidence>
<dbReference type="RefSeq" id="WP_121847066.1">
    <property type="nucleotide sequence ID" value="NZ_CP032050.1"/>
</dbReference>
<dbReference type="PROSITE" id="PS51257">
    <property type="entry name" value="PROKAR_LIPOPROTEIN"/>
    <property type="match status" value="1"/>
</dbReference>
<keyword evidence="2" id="KW-1185">Reference proteome</keyword>
<evidence type="ECO:0008006" key="3">
    <source>
        <dbReference type="Google" id="ProtNLM"/>
    </source>
</evidence>
<protein>
    <recommendedName>
        <fullName evidence="3">Lipocalin-like domain-containing protein</fullName>
    </recommendedName>
</protein>
<accession>A0A3G2L177</accession>
<reference evidence="1 2" key="1">
    <citation type="submission" date="2018-08" db="EMBL/GenBank/DDBJ databases">
        <title>The reduced genetic potential of extracellular carbohydrate catabolism in Euzebyella marina RN62, a Flavobacteriia bacterium isolated from the hadal water.</title>
        <authorList>
            <person name="Xue C."/>
        </authorList>
    </citation>
    <scope>NUCLEOTIDE SEQUENCE [LARGE SCALE GENOMIC DNA]</scope>
    <source>
        <strain evidence="1 2">RN62</strain>
    </source>
</reference>